<dbReference type="AlphaFoldDB" id="K6VM72"/>
<sequence length="61" mass="6795">MRGHPIHTRLLPRFPEPAPDVAGVAETGVDGAEDRFLGPDPDQQHDRLDKLFAGDRHLQVE</sequence>
<dbReference type="Proteomes" id="UP000008495">
    <property type="component" value="Unassembled WGS sequence"/>
</dbReference>
<proteinExistence type="predicted"/>
<protein>
    <submittedName>
        <fullName evidence="2">Uncharacterized protein</fullName>
    </submittedName>
</protein>
<gene>
    <name evidence="2" type="ORF">AUCHE_08_00910</name>
</gene>
<dbReference type="EMBL" id="BAGZ01000008">
    <property type="protein sequence ID" value="GAB77849.1"/>
    <property type="molecule type" value="Genomic_DNA"/>
</dbReference>
<keyword evidence="3" id="KW-1185">Reference proteome</keyword>
<evidence type="ECO:0000313" key="3">
    <source>
        <dbReference type="Proteomes" id="UP000008495"/>
    </source>
</evidence>
<name>K6VM72_9MICO</name>
<comment type="caution">
    <text evidence="2">The sequence shown here is derived from an EMBL/GenBank/DDBJ whole genome shotgun (WGS) entry which is preliminary data.</text>
</comment>
<evidence type="ECO:0000313" key="2">
    <source>
        <dbReference type="EMBL" id="GAB77849.1"/>
    </source>
</evidence>
<accession>K6VM72</accession>
<organism evidence="2 3">
    <name type="scientific">Austwickia chelonae NBRC 105200</name>
    <dbReference type="NCBI Taxonomy" id="1184607"/>
    <lineage>
        <taxon>Bacteria</taxon>
        <taxon>Bacillati</taxon>
        <taxon>Actinomycetota</taxon>
        <taxon>Actinomycetes</taxon>
        <taxon>Micrococcales</taxon>
        <taxon>Dermatophilaceae</taxon>
        <taxon>Austwickia</taxon>
    </lineage>
</organism>
<reference evidence="2 3" key="1">
    <citation type="submission" date="2012-08" db="EMBL/GenBank/DDBJ databases">
        <title>Whole genome shotgun sequence of Austwickia chelonae NBRC 105200.</title>
        <authorList>
            <person name="Yoshida I."/>
            <person name="Hosoyama A."/>
            <person name="Tsuchikane K."/>
            <person name="Katsumata H."/>
            <person name="Ando Y."/>
            <person name="Ohji S."/>
            <person name="Hamada M."/>
            <person name="Tamura T."/>
            <person name="Yamazoe A."/>
            <person name="Yamazaki S."/>
            <person name="Fujita N."/>
        </authorList>
    </citation>
    <scope>NUCLEOTIDE SEQUENCE [LARGE SCALE GENOMIC DNA]</scope>
    <source>
        <strain evidence="2 3">NBRC 105200</strain>
    </source>
</reference>
<evidence type="ECO:0000256" key="1">
    <source>
        <dbReference type="SAM" id="MobiDB-lite"/>
    </source>
</evidence>
<feature type="region of interest" description="Disordered" evidence="1">
    <location>
        <begin position="1"/>
        <end position="20"/>
    </location>
</feature>